<dbReference type="Gene3D" id="1.10.10.10">
    <property type="entry name" value="Winged helix-like DNA-binding domain superfamily/Winged helix DNA-binding domain"/>
    <property type="match status" value="1"/>
</dbReference>
<keyword evidence="2" id="KW-1185">Reference proteome</keyword>
<dbReference type="PANTHER" id="PTHR33221:SF15">
    <property type="entry name" value="HTH-TYPE TRANSCRIPTIONAL REGULATOR YWGB-RELATED"/>
    <property type="match status" value="1"/>
</dbReference>
<dbReference type="EMBL" id="JBHSOW010000047">
    <property type="protein sequence ID" value="MFC5650225.1"/>
    <property type="molecule type" value="Genomic_DNA"/>
</dbReference>
<protein>
    <submittedName>
        <fullName evidence="1">RrF2 family transcriptional regulator</fullName>
    </submittedName>
</protein>
<dbReference type="Pfam" id="PF02082">
    <property type="entry name" value="Rrf2"/>
    <property type="match status" value="1"/>
</dbReference>
<gene>
    <name evidence="1" type="ORF">ACFPYJ_14025</name>
</gene>
<comment type="caution">
    <text evidence="1">The sequence shown here is derived from an EMBL/GenBank/DDBJ whole genome shotgun (WGS) entry which is preliminary data.</text>
</comment>
<dbReference type="PROSITE" id="PS01332">
    <property type="entry name" value="HTH_RRF2_1"/>
    <property type="match status" value="1"/>
</dbReference>
<dbReference type="InterPro" id="IPR036390">
    <property type="entry name" value="WH_DNA-bd_sf"/>
</dbReference>
<dbReference type="Proteomes" id="UP001596047">
    <property type="component" value="Unassembled WGS sequence"/>
</dbReference>
<dbReference type="PANTHER" id="PTHR33221">
    <property type="entry name" value="WINGED HELIX-TURN-HELIX TRANSCRIPTIONAL REGULATOR, RRF2 FAMILY"/>
    <property type="match status" value="1"/>
</dbReference>
<evidence type="ECO:0000313" key="2">
    <source>
        <dbReference type="Proteomes" id="UP001596047"/>
    </source>
</evidence>
<dbReference type="PROSITE" id="PS51197">
    <property type="entry name" value="HTH_RRF2_2"/>
    <property type="match status" value="1"/>
</dbReference>
<sequence length="146" mass="15828">MANRVVPIGPPRFEIAIRALVWLTQSSGVLTSAALAAQVHSHATFIRRVLQNLAQAGLVESKEGRDGGYLLGKSACQITLADIYIAVQSDCPSEADSTDACAGQHQKLDDAIGNILMDVEQKTLEYLRQFTIDDVREQVGFSAEKI</sequence>
<dbReference type="RefSeq" id="WP_379188774.1">
    <property type="nucleotide sequence ID" value="NZ_JBHSOW010000047.1"/>
</dbReference>
<organism evidence="1 2">
    <name type="scientific">Paenibacillus solisilvae</name>
    <dbReference type="NCBI Taxonomy" id="2486751"/>
    <lineage>
        <taxon>Bacteria</taxon>
        <taxon>Bacillati</taxon>
        <taxon>Bacillota</taxon>
        <taxon>Bacilli</taxon>
        <taxon>Bacillales</taxon>
        <taxon>Paenibacillaceae</taxon>
        <taxon>Paenibacillus</taxon>
    </lineage>
</organism>
<dbReference type="InterPro" id="IPR036388">
    <property type="entry name" value="WH-like_DNA-bd_sf"/>
</dbReference>
<reference evidence="2" key="1">
    <citation type="journal article" date="2019" name="Int. J. Syst. Evol. Microbiol.">
        <title>The Global Catalogue of Microorganisms (GCM) 10K type strain sequencing project: providing services to taxonomists for standard genome sequencing and annotation.</title>
        <authorList>
            <consortium name="The Broad Institute Genomics Platform"/>
            <consortium name="The Broad Institute Genome Sequencing Center for Infectious Disease"/>
            <person name="Wu L."/>
            <person name="Ma J."/>
        </authorList>
    </citation>
    <scope>NUCLEOTIDE SEQUENCE [LARGE SCALE GENOMIC DNA]</scope>
    <source>
        <strain evidence="2">CGMCC 1.3240</strain>
    </source>
</reference>
<proteinExistence type="predicted"/>
<dbReference type="SUPFAM" id="SSF46785">
    <property type="entry name" value="Winged helix' DNA-binding domain"/>
    <property type="match status" value="1"/>
</dbReference>
<dbReference type="InterPro" id="IPR000944">
    <property type="entry name" value="Tscrpt_reg_Rrf2"/>
</dbReference>
<accession>A0ABW0VX83</accession>
<evidence type="ECO:0000313" key="1">
    <source>
        <dbReference type="EMBL" id="MFC5650225.1"/>
    </source>
</evidence>
<dbReference type="InterPro" id="IPR030489">
    <property type="entry name" value="TR_Rrf2-type_CS"/>
</dbReference>
<name>A0ABW0VX83_9BACL</name>